<sequence length="519" mass="57459">MTICSALLRMFCVALLLLLLCAPQRLKVVDAATAGTTKEKLEVSLSLLGNLNYDAFFGRPGGYGMCNQGHPSIATPGCDSPMKLIRSVMDDVTHWNRSFTLITGGLLRHGTDSITTTEVETMMGDVLDVIGKSSNSSNVGGEGMTFSTQVAIGGKDVVPPDSFTSEGRQPQFMWLIGLMESKGIISAAEHKKMATCGYYFRDPSGTKLRVISLNTMLWSKTLQPVLGVGEVDPCGQFLFLQNAIDQATQRRRSVIIIGDTPPVINVAEALRKGSIADADLYWREDFRDSYFRIIAAYRFVVAAQFFGHPSTFSFLVSPEVGPPLYIVPPISPVRGSNPSYLRATLDSRTNRVVSLTQRYLSENGTWVEGESLENVIEVPMREKGEYLPENFLLITEQEKKWGKLMAMRAGGRFLTEKSACGMWCRRVIACASRFYRKTNIERCAHINLPSQRLGLILAVVFACFAVLLIALSFCYMITHYKVIFHPPGVVGVRKGRQRLFSGHTDVVFNERGWGLGETL</sequence>
<evidence type="ECO:0000256" key="3">
    <source>
        <dbReference type="SAM" id="Phobius"/>
    </source>
</evidence>
<feature type="signal peptide" evidence="4">
    <location>
        <begin position="1"/>
        <end position="31"/>
    </location>
</feature>
<dbReference type="OrthoDB" id="348678at2759"/>
<feature type="transmembrane region" description="Helical" evidence="3">
    <location>
        <begin position="453"/>
        <end position="477"/>
    </location>
</feature>
<dbReference type="InterPro" id="IPR029052">
    <property type="entry name" value="Metallo-depent_PP-like"/>
</dbReference>
<keyword evidence="1" id="KW-0378">Hydrolase</keyword>
<dbReference type="PANTHER" id="PTHR10340:SF57">
    <property type="entry name" value="METALLOPHOS DOMAIN-CONTAINING PROTEIN"/>
    <property type="match status" value="1"/>
</dbReference>
<evidence type="ECO:0000256" key="4">
    <source>
        <dbReference type="SAM" id="SignalP"/>
    </source>
</evidence>
<keyword evidence="2" id="KW-0325">Glycoprotein</keyword>
<evidence type="ECO:0000256" key="2">
    <source>
        <dbReference type="ARBA" id="ARBA00023180"/>
    </source>
</evidence>
<organism evidence="5 6">
    <name type="scientific">Trypanosoma rangeli SC58</name>
    <dbReference type="NCBI Taxonomy" id="429131"/>
    <lineage>
        <taxon>Eukaryota</taxon>
        <taxon>Discoba</taxon>
        <taxon>Euglenozoa</taxon>
        <taxon>Kinetoplastea</taxon>
        <taxon>Metakinetoplastina</taxon>
        <taxon>Trypanosomatida</taxon>
        <taxon>Trypanosomatidae</taxon>
        <taxon>Trypanosoma</taxon>
        <taxon>Herpetosoma</taxon>
    </lineage>
</organism>
<evidence type="ECO:0000313" key="5">
    <source>
        <dbReference type="EMBL" id="ESL09793.1"/>
    </source>
</evidence>
<dbReference type="VEuPathDB" id="TriTrypDB:TRSC58_02482"/>
<dbReference type="AlphaFoldDB" id="A0A061J2X7"/>
<feature type="chain" id="PRO_5001601535" description="Beta-fructofuranosidase-like protein" evidence="4">
    <location>
        <begin position="32"/>
        <end position="519"/>
    </location>
</feature>
<keyword evidence="3" id="KW-1133">Transmembrane helix</keyword>
<evidence type="ECO:0008006" key="7">
    <source>
        <dbReference type="Google" id="ProtNLM"/>
    </source>
</evidence>
<keyword evidence="4" id="KW-0732">Signal</keyword>
<dbReference type="Proteomes" id="UP000031737">
    <property type="component" value="Unassembled WGS sequence"/>
</dbReference>
<comment type="caution">
    <text evidence="5">The sequence shown here is derived from an EMBL/GenBank/DDBJ whole genome shotgun (WGS) entry which is preliminary data.</text>
</comment>
<keyword evidence="3" id="KW-0472">Membrane</keyword>
<reference evidence="5 6" key="1">
    <citation type="submission" date="2013-07" db="EMBL/GenBank/DDBJ databases">
        <authorList>
            <person name="Stoco P.H."/>
            <person name="Wagner G."/>
            <person name="Gerber A."/>
            <person name="Zaha A."/>
            <person name="Thompson C."/>
            <person name="Bartholomeu D.C."/>
            <person name="Luckemeyer D.D."/>
            <person name="Bahia D."/>
            <person name="Loreto E."/>
            <person name="Prestes E.B."/>
            <person name="Lima F.M."/>
            <person name="Rodrigues-Luiz G."/>
            <person name="Vallejo G.A."/>
            <person name="Filho J.F."/>
            <person name="Monteiro K.M."/>
            <person name="Tyler K.M."/>
            <person name="de Almeida L.G."/>
            <person name="Ortiz M.F."/>
            <person name="Siervo M.A."/>
            <person name="de Moraes M.H."/>
            <person name="Cunha O.L."/>
            <person name="Mendonca-Neto R."/>
            <person name="Silva R."/>
            <person name="Teixeira S.M."/>
            <person name="Murta S.M."/>
            <person name="Sincero T.C."/>
            <person name="Mendes T.A."/>
            <person name="Urmenyi T.P."/>
            <person name="Silva V.G."/>
            <person name="da Rocha W.D."/>
            <person name="Andersson B."/>
            <person name="Romanha A.J."/>
            <person name="Steindel M."/>
            <person name="de Vasconcelos A.T."/>
            <person name="Grisard E.C."/>
        </authorList>
    </citation>
    <scope>NUCLEOTIDE SEQUENCE [LARGE SCALE GENOMIC DNA]</scope>
    <source>
        <strain evidence="5 6">SC58</strain>
    </source>
</reference>
<name>A0A061J2X7_TRYRA</name>
<accession>A0A061J2X7</accession>
<dbReference type="SUPFAM" id="SSF56300">
    <property type="entry name" value="Metallo-dependent phosphatases"/>
    <property type="match status" value="1"/>
</dbReference>
<evidence type="ECO:0000313" key="6">
    <source>
        <dbReference type="Proteomes" id="UP000031737"/>
    </source>
</evidence>
<dbReference type="GO" id="GO:0016787">
    <property type="term" value="F:hydrolase activity"/>
    <property type="evidence" value="ECO:0007669"/>
    <property type="project" value="UniProtKB-KW"/>
</dbReference>
<protein>
    <recommendedName>
        <fullName evidence="7">Beta-fructofuranosidase-like protein</fullName>
    </recommendedName>
</protein>
<keyword evidence="6" id="KW-1185">Reference proteome</keyword>
<evidence type="ECO:0000256" key="1">
    <source>
        <dbReference type="ARBA" id="ARBA00022801"/>
    </source>
</evidence>
<keyword evidence="3" id="KW-0812">Transmembrane</keyword>
<proteinExistence type="predicted"/>
<dbReference type="PANTHER" id="PTHR10340">
    <property type="entry name" value="SPHINGOMYELIN PHOSPHODIESTERASE"/>
    <property type="match status" value="1"/>
</dbReference>
<dbReference type="EMBL" id="AUPL01002482">
    <property type="protein sequence ID" value="ESL09793.1"/>
    <property type="molecule type" value="Genomic_DNA"/>
</dbReference>
<gene>
    <name evidence="5" type="ORF">TRSC58_02482</name>
</gene>